<keyword evidence="10" id="KW-1185">Reference proteome</keyword>
<dbReference type="Proteomes" id="UP000286045">
    <property type="component" value="Unassembled WGS sequence"/>
</dbReference>
<dbReference type="Pfam" id="PF00067">
    <property type="entry name" value="p450"/>
    <property type="match status" value="1"/>
</dbReference>
<comment type="cofactor">
    <cofactor evidence="1 8">
        <name>heme</name>
        <dbReference type="ChEBI" id="CHEBI:30413"/>
    </cofactor>
</comment>
<evidence type="ECO:0000256" key="2">
    <source>
        <dbReference type="ARBA" id="ARBA00010617"/>
    </source>
</evidence>
<sequence>MLLATQVYFLAEARDPDTGALVYTEDDLRAQSSLLIIAGSDTTGTAFSGFFFYITRDAERYDNVVEEIRTTFRSLDDITYGPILQSCTYLKACVDEAMRLVPAGASELPREILAGGLQIKDEFYPAGTVVGAAPWTNSHDTNVYGDIDAFRPERWILDESRGVTKQDIARVRAGFHPFLSGPTSCVGKNLAMTEILITLARTLYQLDVRRAPGSIVGGGGLTDPNKMCIADGYISMRQGLEVQFRKMRFGA</sequence>
<proteinExistence type="inferred from homology"/>
<dbReference type="InterPro" id="IPR001128">
    <property type="entry name" value="Cyt_P450"/>
</dbReference>
<dbReference type="InterPro" id="IPR036396">
    <property type="entry name" value="Cyt_P450_sf"/>
</dbReference>
<dbReference type="GO" id="GO:0004497">
    <property type="term" value="F:monooxygenase activity"/>
    <property type="evidence" value="ECO:0007669"/>
    <property type="project" value="UniProtKB-KW"/>
</dbReference>
<dbReference type="PRINTS" id="PR00385">
    <property type="entry name" value="P450"/>
</dbReference>
<keyword evidence="4 8" id="KW-0479">Metal-binding</keyword>
<dbReference type="InterPro" id="IPR002401">
    <property type="entry name" value="Cyt_P450_E_grp-I"/>
</dbReference>
<evidence type="ECO:0000313" key="9">
    <source>
        <dbReference type="EMBL" id="RWA04975.1"/>
    </source>
</evidence>
<feature type="binding site" description="axial binding residue" evidence="8">
    <location>
        <position position="185"/>
    </location>
    <ligand>
        <name>heme</name>
        <dbReference type="ChEBI" id="CHEBI:30413"/>
    </ligand>
    <ligandPart>
        <name>Fe</name>
        <dbReference type="ChEBI" id="CHEBI:18248"/>
    </ligandPart>
</feature>
<dbReference type="AlphaFoldDB" id="A0A439CS22"/>
<gene>
    <name evidence="9" type="ORF">EKO27_g10135</name>
</gene>
<evidence type="ECO:0000256" key="5">
    <source>
        <dbReference type="ARBA" id="ARBA00023002"/>
    </source>
</evidence>
<evidence type="ECO:0000256" key="4">
    <source>
        <dbReference type="ARBA" id="ARBA00022723"/>
    </source>
</evidence>
<evidence type="ECO:0000256" key="1">
    <source>
        <dbReference type="ARBA" id="ARBA00001971"/>
    </source>
</evidence>
<dbReference type="STRING" id="363999.A0A439CS22"/>
<organism evidence="9 10">
    <name type="scientific">Xylaria grammica</name>
    <dbReference type="NCBI Taxonomy" id="363999"/>
    <lineage>
        <taxon>Eukaryota</taxon>
        <taxon>Fungi</taxon>
        <taxon>Dikarya</taxon>
        <taxon>Ascomycota</taxon>
        <taxon>Pezizomycotina</taxon>
        <taxon>Sordariomycetes</taxon>
        <taxon>Xylariomycetidae</taxon>
        <taxon>Xylariales</taxon>
        <taxon>Xylariaceae</taxon>
        <taxon>Xylaria</taxon>
    </lineage>
</organism>
<comment type="caution">
    <text evidence="9">The sequence shown here is derived from an EMBL/GenBank/DDBJ whole genome shotgun (WGS) entry which is preliminary data.</text>
</comment>
<evidence type="ECO:0000256" key="7">
    <source>
        <dbReference type="ARBA" id="ARBA00023033"/>
    </source>
</evidence>
<evidence type="ECO:0000256" key="6">
    <source>
        <dbReference type="ARBA" id="ARBA00023004"/>
    </source>
</evidence>
<dbReference type="GO" id="GO:0020037">
    <property type="term" value="F:heme binding"/>
    <property type="evidence" value="ECO:0007669"/>
    <property type="project" value="InterPro"/>
</dbReference>
<evidence type="ECO:0000256" key="8">
    <source>
        <dbReference type="PIRSR" id="PIRSR602401-1"/>
    </source>
</evidence>
<keyword evidence="6 8" id="KW-0408">Iron</keyword>
<reference evidence="9 10" key="1">
    <citation type="submission" date="2018-12" db="EMBL/GenBank/DDBJ databases">
        <title>Draft genome sequence of Xylaria grammica IHI A82.</title>
        <authorList>
            <person name="Buettner E."/>
            <person name="Kellner H."/>
        </authorList>
    </citation>
    <scope>NUCLEOTIDE SEQUENCE [LARGE SCALE GENOMIC DNA]</scope>
    <source>
        <strain evidence="9 10">IHI A82</strain>
    </source>
</reference>
<dbReference type="SUPFAM" id="SSF48264">
    <property type="entry name" value="Cytochrome P450"/>
    <property type="match status" value="1"/>
</dbReference>
<protein>
    <recommendedName>
        <fullName evidence="11">Cytochrome P450</fullName>
    </recommendedName>
</protein>
<dbReference type="InterPro" id="IPR050121">
    <property type="entry name" value="Cytochrome_P450_monoxygenase"/>
</dbReference>
<evidence type="ECO:0000313" key="10">
    <source>
        <dbReference type="Proteomes" id="UP000286045"/>
    </source>
</evidence>
<dbReference type="PANTHER" id="PTHR24305:SF237">
    <property type="entry name" value="CYTOCHROME P450 MONOOXYGENASE ATNE-RELATED"/>
    <property type="match status" value="1"/>
</dbReference>
<comment type="similarity">
    <text evidence="2">Belongs to the cytochrome P450 family.</text>
</comment>
<evidence type="ECO:0000256" key="3">
    <source>
        <dbReference type="ARBA" id="ARBA00022617"/>
    </source>
</evidence>
<evidence type="ECO:0008006" key="11">
    <source>
        <dbReference type="Google" id="ProtNLM"/>
    </source>
</evidence>
<dbReference type="PANTHER" id="PTHR24305">
    <property type="entry name" value="CYTOCHROME P450"/>
    <property type="match status" value="1"/>
</dbReference>
<dbReference type="EMBL" id="RYZI01000494">
    <property type="protein sequence ID" value="RWA04975.1"/>
    <property type="molecule type" value="Genomic_DNA"/>
</dbReference>
<dbReference type="GO" id="GO:0005506">
    <property type="term" value="F:iron ion binding"/>
    <property type="evidence" value="ECO:0007669"/>
    <property type="project" value="InterPro"/>
</dbReference>
<dbReference type="GO" id="GO:0016705">
    <property type="term" value="F:oxidoreductase activity, acting on paired donors, with incorporation or reduction of molecular oxygen"/>
    <property type="evidence" value="ECO:0007669"/>
    <property type="project" value="InterPro"/>
</dbReference>
<keyword evidence="3 8" id="KW-0349">Heme</keyword>
<keyword evidence="7" id="KW-0503">Monooxygenase</keyword>
<keyword evidence="5" id="KW-0560">Oxidoreductase</keyword>
<accession>A0A439CS22</accession>
<dbReference type="PRINTS" id="PR00463">
    <property type="entry name" value="EP450I"/>
</dbReference>
<name>A0A439CS22_9PEZI</name>
<dbReference type="Gene3D" id="1.10.630.10">
    <property type="entry name" value="Cytochrome P450"/>
    <property type="match status" value="1"/>
</dbReference>